<protein>
    <submittedName>
        <fullName evidence="6">Uncharacterized protein</fullName>
    </submittedName>
</protein>
<dbReference type="InterPro" id="IPR042942">
    <property type="entry name" value="Laforin"/>
</dbReference>
<dbReference type="GO" id="GO:0005634">
    <property type="term" value="C:nucleus"/>
    <property type="evidence" value="ECO:0007669"/>
    <property type="project" value="TreeGrafter"/>
</dbReference>
<dbReference type="PROSITE" id="PS00383">
    <property type="entry name" value="TYR_PHOSPHATASE_1"/>
    <property type="match status" value="1"/>
</dbReference>
<evidence type="ECO:0000256" key="2">
    <source>
        <dbReference type="ARBA" id="ARBA00022912"/>
    </source>
</evidence>
<dbReference type="SUPFAM" id="SSF52799">
    <property type="entry name" value="(Phosphotyrosine protein) phosphatases II"/>
    <property type="match status" value="1"/>
</dbReference>
<accession>A0A553QJT2</accession>
<dbReference type="InterPro" id="IPR002044">
    <property type="entry name" value="CBM20"/>
</dbReference>
<feature type="non-terminal residue" evidence="6">
    <location>
        <position position="301"/>
    </location>
</feature>
<dbReference type="InterPro" id="IPR020422">
    <property type="entry name" value="TYR_PHOSPHATASE_DUAL_dom"/>
</dbReference>
<evidence type="ECO:0000259" key="4">
    <source>
        <dbReference type="PROSITE" id="PS50056"/>
    </source>
</evidence>
<dbReference type="GO" id="GO:0005737">
    <property type="term" value="C:cytoplasm"/>
    <property type="evidence" value="ECO:0007669"/>
    <property type="project" value="TreeGrafter"/>
</dbReference>
<keyword evidence="7" id="KW-1185">Reference proteome</keyword>
<dbReference type="Pfam" id="PF00782">
    <property type="entry name" value="DSPc"/>
    <property type="match status" value="1"/>
</dbReference>
<dbReference type="InterPro" id="IPR029021">
    <property type="entry name" value="Prot-tyrosine_phosphatase-like"/>
</dbReference>
<dbReference type="GO" id="GO:2001070">
    <property type="term" value="F:starch binding"/>
    <property type="evidence" value="ECO:0007669"/>
    <property type="project" value="InterPro"/>
</dbReference>
<dbReference type="InterPro" id="IPR013783">
    <property type="entry name" value="Ig-like_fold"/>
</dbReference>
<dbReference type="Gene3D" id="2.60.40.10">
    <property type="entry name" value="Immunoglobulins"/>
    <property type="match status" value="1"/>
</dbReference>
<comment type="caution">
    <text evidence="6">The sequence shown here is derived from an EMBL/GenBank/DDBJ whole genome shotgun (WGS) entry which is preliminary data.</text>
</comment>
<reference evidence="6 7" key="1">
    <citation type="journal article" date="2019" name="Sci. Data">
        <title>Hybrid genome assembly and annotation of Danionella translucida.</title>
        <authorList>
            <person name="Kadobianskyi M."/>
            <person name="Schulze L."/>
            <person name="Schuelke M."/>
            <person name="Judkewitz B."/>
        </authorList>
    </citation>
    <scope>NUCLEOTIDE SEQUENCE [LARGE SCALE GENOMIC DNA]</scope>
    <source>
        <strain evidence="6 7">Bolton</strain>
    </source>
</reference>
<evidence type="ECO:0000313" key="6">
    <source>
        <dbReference type="EMBL" id="TRY90204.1"/>
    </source>
</evidence>
<gene>
    <name evidence="6" type="ORF">DNTS_026922</name>
</gene>
<dbReference type="PROSITE" id="PS50054">
    <property type="entry name" value="TYR_PHOSPHATASE_DUAL"/>
    <property type="match status" value="1"/>
</dbReference>
<organism evidence="6 7">
    <name type="scientific">Danionella cerebrum</name>
    <dbReference type="NCBI Taxonomy" id="2873325"/>
    <lineage>
        <taxon>Eukaryota</taxon>
        <taxon>Metazoa</taxon>
        <taxon>Chordata</taxon>
        <taxon>Craniata</taxon>
        <taxon>Vertebrata</taxon>
        <taxon>Euteleostomi</taxon>
        <taxon>Actinopterygii</taxon>
        <taxon>Neopterygii</taxon>
        <taxon>Teleostei</taxon>
        <taxon>Ostariophysi</taxon>
        <taxon>Cypriniformes</taxon>
        <taxon>Danionidae</taxon>
        <taxon>Danioninae</taxon>
        <taxon>Danionella</taxon>
    </lineage>
</organism>
<evidence type="ECO:0000259" key="3">
    <source>
        <dbReference type="PROSITE" id="PS50054"/>
    </source>
</evidence>
<feature type="domain" description="Tyrosine specific protein phosphatases" evidence="4">
    <location>
        <begin position="226"/>
        <end position="281"/>
    </location>
</feature>
<dbReference type="InterPro" id="IPR000340">
    <property type="entry name" value="Dual-sp_phosphatase_cat-dom"/>
</dbReference>
<proteinExistence type="predicted"/>
<dbReference type="AlphaFoldDB" id="A0A553QJT2"/>
<dbReference type="Proteomes" id="UP000316079">
    <property type="component" value="Unassembled WGS sequence"/>
</dbReference>
<name>A0A553QJT2_9TELE</name>
<sequence>MTVFRFGVILTPACPDLEVLVCGSRAEMGLWDPAQAVKMNPGPTGVIAGEPNLWTADVCLSEPLPTDSGPLRLKFIKRLKGEYTWEGNGPHHDRICVFEKNNLVDGVHCYPIGYWIEETGNTDEMKHTTSFYFSIAGRQDMHCSQVLPRVWLGSCPRRIEHVTLKLKEELGVTAVMNFQTEWDVMNNSQGCRRDPSEPMTPETMTHLYRDSCLSYIWIPTPDMSTEENGHSVYVHCNAGVGRSTAAVCGLLMYVFGWTLRKVQYYLCTRRAAVYIDQEALLRAQKDFHRKFGKLHPSFCKL</sequence>
<dbReference type="SMART" id="SM00195">
    <property type="entry name" value="DSPc"/>
    <property type="match status" value="1"/>
</dbReference>
<dbReference type="Gene3D" id="3.90.190.10">
    <property type="entry name" value="Protein tyrosine phosphatase superfamily"/>
    <property type="match status" value="1"/>
</dbReference>
<feature type="domain" description="CBM20" evidence="5">
    <location>
        <begin position="1"/>
        <end position="117"/>
    </location>
</feature>
<dbReference type="SUPFAM" id="SSF49452">
    <property type="entry name" value="Starch-binding domain-like"/>
    <property type="match status" value="1"/>
</dbReference>
<feature type="domain" description="Tyrosine-protein phosphatase" evidence="3">
    <location>
        <begin position="142"/>
        <end position="293"/>
    </location>
</feature>
<dbReference type="InterPro" id="IPR000387">
    <property type="entry name" value="Tyr_Pase_dom"/>
</dbReference>
<evidence type="ECO:0000313" key="7">
    <source>
        <dbReference type="Proteomes" id="UP000316079"/>
    </source>
</evidence>
<dbReference type="OrthoDB" id="273181at2759"/>
<dbReference type="PANTHER" id="PTHR46864">
    <property type="entry name" value="LAFORIN"/>
    <property type="match status" value="1"/>
</dbReference>
<dbReference type="PANTHER" id="PTHR46864:SF1">
    <property type="entry name" value="LAFORIN"/>
    <property type="match status" value="1"/>
</dbReference>
<dbReference type="SMART" id="SM01065">
    <property type="entry name" value="CBM_2"/>
    <property type="match status" value="1"/>
</dbReference>
<evidence type="ECO:0000259" key="5">
    <source>
        <dbReference type="PROSITE" id="PS51166"/>
    </source>
</evidence>
<dbReference type="InterPro" id="IPR013784">
    <property type="entry name" value="Carb-bd-like_fold"/>
</dbReference>
<keyword evidence="2" id="KW-0904">Protein phosphatase</keyword>
<dbReference type="InterPro" id="IPR016130">
    <property type="entry name" value="Tyr_Pase_AS"/>
</dbReference>
<keyword evidence="1" id="KW-0378">Hydrolase</keyword>
<dbReference type="STRING" id="623744.A0A553QJT2"/>
<dbReference type="GO" id="GO:0004725">
    <property type="term" value="F:protein tyrosine phosphatase activity"/>
    <property type="evidence" value="ECO:0007669"/>
    <property type="project" value="InterPro"/>
</dbReference>
<dbReference type="PROSITE" id="PS51166">
    <property type="entry name" value="CBM20"/>
    <property type="match status" value="1"/>
</dbReference>
<dbReference type="EMBL" id="SRMA01025871">
    <property type="protein sequence ID" value="TRY90204.1"/>
    <property type="molecule type" value="Genomic_DNA"/>
</dbReference>
<dbReference type="PROSITE" id="PS50056">
    <property type="entry name" value="TYR_PHOSPHATASE_2"/>
    <property type="match status" value="1"/>
</dbReference>
<evidence type="ECO:0000256" key="1">
    <source>
        <dbReference type="ARBA" id="ARBA00022801"/>
    </source>
</evidence>